<protein>
    <submittedName>
        <fullName evidence="2">Uncharacterized protein</fullName>
    </submittedName>
</protein>
<dbReference type="EMBL" id="BSDZ01000086">
    <property type="protein sequence ID" value="GLI69593.1"/>
    <property type="molecule type" value="Genomic_DNA"/>
</dbReference>
<sequence>ETKKQLSSLAAAEQQYKLQLADSTAQLDDMRVQLQRMQAEAEEQIAAVRRDAAASGLELEALREQLRLAQQQGAQQQGAQQEQYAAAAAAAATTTAATAGTIIAPGTTSAGDVDMELARAPSPIVTCGAAANWDTIASSAGEDGLWKEVNELRAQLIKVKADGRDTAGRLRAVE</sequence>
<feature type="coiled-coil region" evidence="1">
    <location>
        <begin position="20"/>
        <end position="79"/>
    </location>
</feature>
<gene>
    <name evidence="2" type="ORF">VaNZ11_014255</name>
</gene>
<proteinExistence type="predicted"/>
<feature type="non-terminal residue" evidence="2">
    <location>
        <position position="1"/>
    </location>
</feature>
<dbReference type="Proteomes" id="UP001165090">
    <property type="component" value="Unassembled WGS sequence"/>
</dbReference>
<comment type="caution">
    <text evidence="2">The sequence shown here is derived from an EMBL/GenBank/DDBJ whole genome shotgun (WGS) entry which is preliminary data.</text>
</comment>
<name>A0ABQ5SJD0_9CHLO</name>
<reference evidence="2 3" key="1">
    <citation type="journal article" date="2023" name="IScience">
        <title>Expanded male sex-determining region conserved during the evolution of homothallism in the green alga Volvox.</title>
        <authorList>
            <person name="Yamamoto K."/>
            <person name="Matsuzaki R."/>
            <person name="Mahakham W."/>
            <person name="Heman W."/>
            <person name="Sekimoto H."/>
            <person name="Kawachi M."/>
            <person name="Minakuchi Y."/>
            <person name="Toyoda A."/>
            <person name="Nozaki H."/>
        </authorList>
    </citation>
    <scope>NUCLEOTIDE SEQUENCE [LARGE SCALE GENOMIC DNA]</scope>
    <source>
        <strain evidence="2 3">NIES-4468</strain>
    </source>
</reference>
<keyword evidence="1" id="KW-0175">Coiled coil</keyword>
<accession>A0ABQ5SJD0</accession>
<evidence type="ECO:0000256" key="1">
    <source>
        <dbReference type="SAM" id="Coils"/>
    </source>
</evidence>
<evidence type="ECO:0000313" key="2">
    <source>
        <dbReference type="EMBL" id="GLI69593.1"/>
    </source>
</evidence>
<evidence type="ECO:0000313" key="3">
    <source>
        <dbReference type="Proteomes" id="UP001165090"/>
    </source>
</evidence>
<keyword evidence="3" id="KW-1185">Reference proteome</keyword>
<feature type="non-terminal residue" evidence="2">
    <location>
        <position position="174"/>
    </location>
</feature>
<organism evidence="2 3">
    <name type="scientific">Volvox africanus</name>
    <dbReference type="NCBI Taxonomy" id="51714"/>
    <lineage>
        <taxon>Eukaryota</taxon>
        <taxon>Viridiplantae</taxon>
        <taxon>Chlorophyta</taxon>
        <taxon>core chlorophytes</taxon>
        <taxon>Chlorophyceae</taxon>
        <taxon>CS clade</taxon>
        <taxon>Chlamydomonadales</taxon>
        <taxon>Volvocaceae</taxon>
        <taxon>Volvox</taxon>
    </lineage>
</organism>